<sequence length="176" mass="19468">MLHKLHKYHPGLVGAAAGFSMGALYSTWWLGWKPAHVGLSDAAAMWLLVVTVAMIVCFPLLMTYFTYYSYRGLQTDPTKSASDSWKTIALIVFSLSFGYSLSFIAVIKEPAFISTATMWSLFVGYGAIITATLYLIYKVPWVNWGRAVTRDSSAAKATGDRDSLEPKATAMDTKER</sequence>
<keyword evidence="2" id="KW-1133">Transmembrane helix</keyword>
<reference evidence="3" key="1">
    <citation type="submission" date="2019-07" db="EMBL/GenBank/DDBJ databases">
        <authorList>
            <person name="Weber M."/>
            <person name="Kostadinov I."/>
            <person name="Kostadinov D I."/>
        </authorList>
    </citation>
    <scope>NUCLEOTIDE SEQUENCE</scope>
    <source>
        <strain evidence="3">Gfbio:sag-sample-m06:053724c1-46a9-4a36-b237-ea2bf867836b</strain>
    </source>
</reference>
<proteinExistence type="predicted"/>
<organism evidence="3">
    <name type="scientific">uncultured Woeseiaceae bacterium</name>
    <dbReference type="NCBI Taxonomy" id="1983305"/>
    <lineage>
        <taxon>Bacteria</taxon>
        <taxon>Pseudomonadati</taxon>
        <taxon>Pseudomonadota</taxon>
        <taxon>Gammaproteobacteria</taxon>
        <taxon>Woeseiales</taxon>
        <taxon>Woeseiaceae</taxon>
        <taxon>environmental samples</taxon>
    </lineage>
</organism>
<dbReference type="AlphaFoldDB" id="A0A7D9D1M4"/>
<feature type="transmembrane region" description="Helical" evidence="2">
    <location>
        <begin position="43"/>
        <end position="67"/>
    </location>
</feature>
<evidence type="ECO:0000313" key="3">
    <source>
        <dbReference type="EMBL" id="VUX55312.1"/>
    </source>
</evidence>
<feature type="transmembrane region" description="Helical" evidence="2">
    <location>
        <begin position="12"/>
        <end position="31"/>
    </location>
</feature>
<evidence type="ECO:0000256" key="1">
    <source>
        <dbReference type="SAM" id="MobiDB-lite"/>
    </source>
</evidence>
<feature type="region of interest" description="Disordered" evidence="1">
    <location>
        <begin position="154"/>
        <end position="176"/>
    </location>
</feature>
<keyword evidence="2" id="KW-0812">Transmembrane</keyword>
<keyword evidence="2" id="KW-0472">Membrane</keyword>
<gene>
    <name evidence="3" type="ORF">JTBM06_V1_10034</name>
</gene>
<evidence type="ECO:0000256" key="2">
    <source>
        <dbReference type="SAM" id="Phobius"/>
    </source>
</evidence>
<dbReference type="EMBL" id="LR633967">
    <property type="protein sequence ID" value="VUX55312.1"/>
    <property type="molecule type" value="Genomic_DNA"/>
</dbReference>
<name>A0A7D9D1M4_9GAMM</name>
<feature type="transmembrane region" description="Helical" evidence="2">
    <location>
        <begin position="119"/>
        <end position="137"/>
    </location>
</feature>
<protein>
    <submittedName>
        <fullName evidence="3">Uncharacterized protein</fullName>
    </submittedName>
</protein>
<accession>A0A7D9D1M4</accession>
<feature type="transmembrane region" description="Helical" evidence="2">
    <location>
        <begin position="88"/>
        <end position="107"/>
    </location>
</feature>